<sequence>MKLKNLDQAFIEIAEKKSELAQLEMQDPKHAALQREIEKLESEFQYAYGSYIEEALFNVHDEYCPDNEVLRPVSYLATSYRKTRDNELEFDVDPQEGIPVDADDFPGIKARLVLVPGPTRLILQGQQEPFRETVWVAS</sequence>
<name>A0A3D9L2H6_MARFU</name>
<comment type="caution">
    <text evidence="1">The sequence shown here is derived from an EMBL/GenBank/DDBJ whole genome shotgun (WGS) entry which is preliminary data.</text>
</comment>
<reference evidence="1 2" key="1">
    <citation type="submission" date="2018-07" db="EMBL/GenBank/DDBJ databases">
        <title>Genomic Encyclopedia of Type Strains, Phase IV (KMG-IV): sequencing the most valuable type-strain genomes for metagenomic binning, comparative biology and taxonomic classification.</title>
        <authorList>
            <person name="Goeker M."/>
        </authorList>
    </citation>
    <scope>NUCLEOTIDE SEQUENCE [LARGE SCALE GENOMIC DNA]</scope>
    <source>
        <strain evidence="1 2">DSM 4134</strain>
    </source>
</reference>
<evidence type="ECO:0000313" key="2">
    <source>
        <dbReference type="Proteomes" id="UP000256779"/>
    </source>
</evidence>
<gene>
    <name evidence="1" type="ORF">C7460_11774</name>
</gene>
<dbReference type="RefSeq" id="WP_115869261.1">
    <property type="nucleotide sequence ID" value="NZ_QREG01000017.1"/>
</dbReference>
<keyword evidence="2" id="KW-1185">Reference proteome</keyword>
<dbReference type="OrthoDB" id="883158at2"/>
<accession>A0A3D9L2H6</accession>
<evidence type="ECO:0000313" key="1">
    <source>
        <dbReference type="EMBL" id="RED95624.1"/>
    </source>
</evidence>
<dbReference type="Proteomes" id="UP000256779">
    <property type="component" value="Unassembled WGS sequence"/>
</dbReference>
<organism evidence="1 2">
    <name type="scientific">Marinoscillum furvescens DSM 4134</name>
    <dbReference type="NCBI Taxonomy" id="1122208"/>
    <lineage>
        <taxon>Bacteria</taxon>
        <taxon>Pseudomonadati</taxon>
        <taxon>Bacteroidota</taxon>
        <taxon>Cytophagia</taxon>
        <taxon>Cytophagales</taxon>
        <taxon>Reichenbachiellaceae</taxon>
        <taxon>Marinoscillum</taxon>
    </lineage>
</organism>
<proteinExistence type="predicted"/>
<dbReference type="EMBL" id="QREG01000017">
    <property type="protein sequence ID" value="RED95624.1"/>
    <property type="molecule type" value="Genomic_DNA"/>
</dbReference>
<dbReference type="AlphaFoldDB" id="A0A3D9L2H6"/>
<protein>
    <submittedName>
        <fullName evidence="1">Uncharacterized protein</fullName>
    </submittedName>
</protein>